<evidence type="ECO:0000313" key="2">
    <source>
        <dbReference type="EMBL" id="OCB57897.1"/>
    </source>
</evidence>
<sequence>MRGAKPFDDRVDAGRQLAKSLESLRGQDVVVLGLPRGGVPVAFEVAKALRAPLDVLVVRKLGVPFQPELAFGAIGEGGVRVINDAVVREADLSADDIAAVEAKQRAELARRSEMFRSGHERIALAGRTAVIVDDGVATGATARAACQVARAQGASRVVLAIPIGGRDVFARFAGYADEVVCLHTPEFFFAVGQGYRNFAQVSDGEVVRLLDRARDGSRAPADDAAAADPPVRDEEVTVSAGSVSVAGHLTIPERPVGVVLFAHGSGSSRHSPRNRYVADVLNGAGLATLLFDLLTPAEERNRANVFDIELLARRLVDVTSWLGRERDTAALPVGYFGASTGAGAALVAATDPRVNVAAVVSRGGRPDLAGPFLARVHAPTLLIVGGHDEMVLELNRQARAAIPGKCQLAVVPGATHLFEEPGTLERVAMLARDWFIDHVSPAALTANP</sequence>
<dbReference type="GO" id="GO:0016740">
    <property type="term" value="F:transferase activity"/>
    <property type="evidence" value="ECO:0007669"/>
    <property type="project" value="UniProtKB-KW"/>
</dbReference>
<dbReference type="Gene3D" id="3.40.50.2020">
    <property type="match status" value="1"/>
</dbReference>
<protein>
    <submittedName>
        <fullName evidence="2">Phosphoribosyl transferase</fullName>
    </submittedName>
</protein>
<dbReference type="PANTHER" id="PTHR31299:SF0">
    <property type="entry name" value="ESTERASE, PUTATIVE (AFU_ORTHOLOGUE AFUA_1G05850)-RELATED"/>
    <property type="match status" value="1"/>
</dbReference>
<keyword evidence="2" id="KW-0808">Transferase</keyword>
<dbReference type="SUPFAM" id="SSF53271">
    <property type="entry name" value="PRTase-like"/>
    <property type="match status" value="1"/>
</dbReference>
<dbReference type="InterPro" id="IPR000836">
    <property type="entry name" value="PRTase_dom"/>
</dbReference>
<dbReference type="Gene3D" id="3.30.1310.20">
    <property type="entry name" value="PRTase-like"/>
    <property type="match status" value="1"/>
</dbReference>
<dbReference type="SUPFAM" id="SSF53474">
    <property type="entry name" value="alpha/beta-Hydrolases"/>
    <property type="match status" value="1"/>
</dbReference>
<comment type="caution">
    <text evidence="2">The sequence shown here is derived from an EMBL/GenBank/DDBJ whole genome shotgun (WGS) entry which is preliminary data.</text>
</comment>
<dbReference type="InterPro" id="IPR052036">
    <property type="entry name" value="Hydrolase/PRTase-associated"/>
</dbReference>
<dbReference type="Gene3D" id="3.40.50.1820">
    <property type="entry name" value="alpha/beta hydrolase"/>
    <property type="match status" value="1"/>
</dbReference>
<dbReference type="CDD" id="cd06223">
    <property type="entry name" value="PRTases_typeI"/>
    <property type="match status" value="1"/>
</dbReference>
<proteinExistence type="predicted"/>
<reference evidence="2 3" key="1">
    <citation type="submission" date="2016-06" db="EMBL/GenBank/DDBJ databases">
        <authorList>
            <person name="Kjaerup R.B."/>
            <person name="Dalgaard T.S."/>
            <person name="Juul-Madsen H.R."/>
        </authorList>
    </citation>
    <scope>NUCLEOTIDE SEQUENCE [LARGE SCALE GENOMIC DNA]</scope>
    <source>
        <strain evidence="2 3">E3012</strain>
    </source>
</reference>
<feature type="domain" description="Phosphoribosyltransferase" evidence="1">
    <location>
        <begin position="81"/>
        <end position="165"/>
    </location>
</feature>
<dbReference type="Pfam" id="PF00156">
    <property type="entry name" value="Pribosyltran"/>
    <property type="match status" value="1"/>
</dbReference>
<dbReference type="Proteomes" id="UP000092683">
    <property type="component" value="Unassembled WGS sequence"/>
</dbReference>
<dbReference type="InterPro" id="IPR029057">
    <property type="entry name" value="PRTase-like"/>
</dbReference>
<organism evidence="2 3">
    <name type="scientific">Mycobacterium malmoense</name>
    <dbReference type="NCBI Taxonomy" id="1780"/>
    <lineage>
        <taxon>Bacteria</taxon>
        <taxon>Bacillati</taxon>
        <taxon>Actinomycetota</taxon>
        <taxon>Actinomycetes</taxon>
        <taxon>Mycobacteriales</taxon>
        <taxon>Mycobacteriaceae</taxon>
        <taxon>Mycobacterium</taxon>
    </lineage>
</organism>
<dbReference type="PANTHER" id="PTHR31299">
    <property type="entry name" value="ESTERASE, PUTATIVE (AFU_ORTHOLOGUE AFUA_1G05850)-RELATED"/>
    <property type="match status" value="1"/>
</dbReference>
<dbReference type="AlphaFoldDB" id="A0A1B9DAW7"/>
<evidence type="ECO:0000259" key="1">
    <source>
        <dbReference type="Pfam" id="PF00156"/>
    </source>
</evidence>
<dbReference type="OrthoDB" id="9810066at2"/>
<name>A0A1B9DAW7_MYCMA</name>
<accession>A0A1B9DAW7</accession>
<evidence type="ECO:0000313" key="3">
    <source>
        <dbReference type="Proteomes" id="UP000092683"/>
    </source>
</evidence>
<dbReference type="EMBL" id="MBEE01000079">
    <property type="protein sequence ID" value="OCB57897.1"/>
    <property type="molecule type" value="Genomic_DNA"/>
</dbReference>
<dbReference type="InterPro" id="IPR029058">
    <property type="entry name" value="AB_hydrolase_fold"/>
</dbReference>
<gene>
    <name evidence="2" type="ORF">A5677_02200</name>
</gene>